<evidence type="ECO:0000313" key="1">
    <source>
        <dbReference type="EMBL" id="SEG86866.1"/>
    </source>
</evidence>
<proteinExistence type="predicted"/>
<dbReference type="RefSeq" id="WP_104005694.1">
    <property type="nucleotide sequence ID" value="NZ_FNVQ01000008.1"/>
</dbReference>
<dbReference type="InterPro" id="IPR036249">
    <property type="entry name" value="Thioredoxin-like_sf"/>
</dbReference>
<dbReference type="SUPFAM" id="SSF52833">
    <property type="entry name" value="Thioredoxin-like"/>
    <property type="match status" value="1"/>
</dbReference>
<reference evidence="1 2" key="1">
    <citation type="submission" date="2016-10" db="EMBL/GenBank/DDBJ databases">
        <authorList>
            <person name="de Groot N.N."/>
        </authorList>
    </citation>
    <scope>NUCLEOTIDE SEQUENCE [LARGE SCALE GENOMIC DNA]</scope>
    <source>
        <strain evidence="1 2">DSM 22012</strain>
    </source>
</reference>
<evidence type="ECO:0008006" key="3">
    <source>
        <dbReference type="Google" id="ProtNLM"/>
    </source>
</evidence>
<sequence>MENNKKTASRLTLWAIWATALIPMGTAFLAYTQEFSLTGGGTNQGELQNPVLTLNQWGGSSELYTGHWTLLVKPESECRQNCQSQVAQLKAIHDALGRDSTRLRVHVAEAETLDMEQGVWLIDPNGNLVLKYGPELIGKPLLKDLKRLLKASQLG</sequence>
<accession>A0A1H6DQB6</accession>
<dbReference type="EMBL" id="FNVQ01000008">
    <property type="protein sequence ID" value="SEG86866.1"/>
    <property type="molecule type" value="Genomic_DNA"/>
</dbReference>
<organism evidence="1 2">
    <name type="scientific">Marinobacterium lutimaris</name>
    <dbReference type="NCBI Taxonomy" id="568106"/>
    <lineage>
        <taxon>Bacteria</taxon>
        <taxon>Pseudomonadati</taxon>
        <taxon>Pseudomonadota</taxon>
        <taxon>Gammaproteobacteria</taxon>
        <taxon>Oceanospirillales</taxon>
        <taxon>Oceanospirillaceae</taxon>
        <taxon>Marinobacterium</taxon>
    </lineage>
</organism>
<evidence type="ECO:0000313" key="2">
    <source>
        <dbReference type="Proteomes" id="UP000236745"/>
    </source>
</evidence>
<keyword evidence="2" id="KW-1185">Reference proteome</keyword>
<protein>
    <recommendedName>
        <fullName evidence="3">Transmembrane protein</fullName>
    </recommendedName>
</protein>
<gene>
    <name evidence="1" type="ORF">SAMN05444390_1084</name>
</gene>
<name>A0A1H6DQB6_9GAMM</name>
<dbReference type="Proteomes" id="UP000236745">
    <property type="component" value="Unassembled WGS sequence"/>
</dbReference>
<dbReference type="OrthoDB" id="9785445at2"/>
<dbReference type="AlphaFoldDB" id="A0A1H6DQB6"/>